<keyword evidence="1" id="KW-0862">Zinc</keyword>
<evidence type="ECO:0000256" key="2">
    <source>
        <dbReference type="SAM" id="MobiDB-lite"/>
    </source>
</evidence>
<sequence length="308" mass="34350">MEQNQEKKFVCKYCNKGYPCGKSLGGHIRTHMNNENCAEADGRAEISMNKLVSTTNPPYDLRGNPKKSKRFSDESGNGTLLREMICKECGKGFQSLKALCGHMACHSEKERVFQRFEDHWDSQSDTETSAAPTPSRRRRSKRIRCKTSNNSVSAANGSSSVSEIEDQHEQEEVAMCLMMLSRDSSDNNSVILEDKSSNIDVRITFKKQRETKLKSGSGAKDLRKFKCLSNGNPEKKKGSKRNKGHECPFCFRVFKSGQALGGHKRSHFVGGSEDTTLVTKQDSPEMPLPALIDLNLPAPVEEDAVYSV</sequence>
<feature type="compositionally biased region" description="Basic residues" evidence="2">
    <location>
        <begin position="135"/>
        <end position="145"/>
    </location>
</feature>
<keyword evidence="1" id="KW-0479">Metal-binding</keyword>
<organism evidence="4 5">
    <name type="scientific">Hibiscus sabdariffa</name>
    <name type="common">roselle</name>
    <dbReference type="NCBI Taxonomy" id="183260"/>
    <lineage>
        <taxon>Eukaryota</taxon>
        <taxon>Viridiplantae</taxon>
        <taxon>Streptophyta</taxon>
        <taxon>Embryophyta</taxon>
        <taxon>Tracheophyta</taxon>
        <taxon>Spermatophyta</taxon>
        <taxon>Magnoliopsida</taxon>
        <taxon>eudicotyledons</taxon>
        <taxon>Gunneridae</taxon>
        <taxon>Pentapetalae</taxon>
        <taxon>rosids</taxon>
        <taxon>malvids</taxon>
        <taxon>Malvales</taxon>
        <taxon>Malvaceae</taxon>
        <taxon>Malvoideae</taxon>
        <taxon>Hibiscus</taxon>
    </lineage>
</organism>
<accession>A0ABR2EWH7</accession>
<dbReference type="PANTHER" id="PTHR46869:SF1">
    <property type="entry name" value="C2H2-LIKE ZINC FINGER PROTEIN"/>
    <property type="match status" value="1"/>
</dbReference>
<feature type="domain" description="C2H2-type" evidence="3">
    <location>
        <begin position="245"/>
        <end position="267"/>
    </location>
</feature>
<dbReference type="SUPFAM" id="SSF57667">
    <property type="entry name" value="beta-beta-alpha zinc fingers"/>
    <property type="match status" value="2"/>
</dbReference>
<dbReference type="Proteomes" id="UP001472677">
    <property type="component" value="Unassembled WGS sequence"/>
</dbReference>
<evidence type="ECO:0000313" key="5">
    <source>
        <dbReference type="Proteomes" id="UP001472677"/>
    </source>
</evidence>
<dbReference type="InterPro" id="IPR036236">
    <property type="entry name" value="Znf_C2H2_sf"/>
</dbReference>
<feature type="region of interest" description="Disordered" evidence="2">
    <location>
        <begin position="119"/>
        <end position="165"/>
    </location>
</feature>
<feature type="compositionally biased region" description="Low complexity" evidence="2">
    <location>
        <begin position="146"/>
        <end position="162"/>
    </location>
</feature>
<feature type="region of interest" description="Disordered" evidence="2">
    <location>
        <begin position="53"/>
        <end position="75"/>
    </location>
</feature>
<evidence type="ECO:0000259" key="3">
    <source>
        <dbReference type="PROSITE" id="PS50157"/>
    </source>
</evidence>
<dbReference type="SMART" id="SM00355">
    <property type="entry name" value="ZnF_C2H2"/>
    <property type="match status" value="3"/>
</dbReference>
<comment type="caution">
    <text evidence="4">The sequence shown here is derived from an EMBL/GenBank/DDBJ whole genome shotgun (WGS) entry which is preliminary data.</text>
</comment>
<keyword evidence="1" id="KW-0863">Zinc-finger</keyword>
<gene>
    <name evidence="4" type="ORF">V6N12_005931</name>
</gene>
<evidence type="ECO:0000313" key="4">
    <source>
        <dbReference type="EMBL" id="KAK8567335.1"/>
    </source>
</evidence>
<feature type="domain" description="C2H2-type" evidence="3">
    <location>
        <begin position="9"/>
        <end position="36"/>
    </location>
</feature>
<feature type="domain" description="C2H2-type" evidence="3">
    <location>
        <begin position="84"/>
        <end position="111"/>
    </location>
</feature>
<reference evidence="4 5" key="1">
    <citation type="journal article" date="2024" name="G3 (Bethesda)">
        <title>Genome assembly of Hibiscus sabdariffa L. provides insights into metabolisms of medicinal natural products.</title>
        <authorList>
            <person name="Kim T."/>
        </authorList>
    </citation>
    <scope>NUCLEOTIDE SEQUENCE [LARGE SCALE GENOMIC DNA]</scope>
    <source>
        <strain evidence="4">TK-2024</strain>
        <tissue evidence="4">Old leaves</tissue>
    </source>
</reference>
<dbReference type="PROSITE" id="PS50157">
    <property type="entry name" value="ZINC_FINGER_C2H2_2"/>
    <property type="match status" value="3"/>
</dbReference>
<protein>
    <recommendedName>
        <fullName evidence="3">C2H2-type domain-containing protein</fullName>
    </recommendedName>
</protein>
<dbReference type="EMBL" id="JBBPBM010000009">
    <property type="protein sequence ID" value="KAK8567335.1"/>
    <property type="molecule type" value="Genomic_DNA"/>
</dbReference>
<dbReference type="InterPro" id="IPR013087">
    <property type="entry name" value="Znf_C2H2_type"/>
</dbReference>
<dbReference type="Pfam" id="PF13912">
    <property type="entry name" value="zf-C2H2_6"/>
    <property type="match status" value="3"/>
</dbReference>
<dbReference type="Gene3D" id="3.30.160.60">
    <property type="entry name" value="Classic Zinc Finger"/>
    <property type="match status" value="1"/>
</dbReference>
<dbReference type="PROSITE" id="PS00028">
    <property type="entry name" value="ZINC_FINGER_C2H2_1"/>
    <property type="match status" value="3"/>
</dbReference>
<evidence type="ECO:0000256" key="1">
    <source>
        <dbReference type="PROSITE-ProRule" id="PRU00042"/>
    </source>
</evidence>
<proteinExistence type="predicted"/>
<dbReference type="PANTHER" id="PTHR46869">
    <property type="entry name" value="C2H2-LIKE ZINC FINGER PROTEIN"/>
    <property type="match status" value="1"/>
</dbReference>
<name>A0ABR2EWH7_9ROSI</name>
<keyword evidence="5" id="KW-1185">Reference proteome</keyword>